<evidence type="ECO:0000259" key="3">
    <source>
        <dbReference type="PROSITE" id="PS52004"/>
    </source>
</evidence>
<keyword evidence="2" id="KW-0597">Phosphoprotein</keyword>
<dbReference type="InterPro" id="IPR016039">
    <property type="entry name" value="Thiolase-like"/>
</dbReference>
<evidence type="ECO:0000256" key="1">
    <source>
        <dbReference type="ARBA" id="ARBA00022450"/>
    </source>
</evidence>
<dbReference type="GO" id="GO:0071770">
    <property type="term" value="P:DIM/DIP cell wall layer assembly"/>
    <property type="evidence" value="ECO:0007669"/>
    <property type="project" value="TreeGrafter"/>
</dbReference>
<dbReference type="InterPro" id="IPR014031">
    <property type="entry name" value="Ketoacyl_synth_C"/>
</dbReference>
<evidence type="ECO:0000313" key="4">
    <source>
        <dbReference type="EMBL" id="NEE20903.1"/>
    </source>
</evidence>
<dbReference type="CDD" id="cd00833">
    <property type="entry name" value="PKS"/>
    <property type="match status" value="1"/>
</dbReference>
<dbReference type="EMBL" id="JAAGMN010008848">
    <property type="protein sequence ID" value="NEE20903.1"/>
    <property type="molecule type" value="Genomic_DNA"/>
</dbReference>
<dbReference type="SUPFAM" id="SSF53901">
    <property type="entry name" value="Thiolase-like"/>
    <property type="match status" value="1"/>
</dbReference>
<feature type="non-terminal residue" evidence="4">
    <location>
        <position position="1"/>
    </location>
</feature>
<protein>
    <submittedName>
        <fullName evidence="4">Polyketide synthase</fullName>
    </submittedName>
</protein>
<dbReference type="GO" id="GO:0005886">
    <property type="term" value="C:plasma membrane"/>
    <property type="evidence" value="ECO:0007669"/>
    <property type="project" value="TreeGrafter"/>
</dbReference>
<feature type="domain" description="Ketosynthase family 3 (KS3)" evidence="3">
    <location>
        <begin position="1"/>
        <end position="125"/>
    </location>
</feature>
<dbReference type="GO" id="GO:0006633">
    <property type="term" value="P:fatty acid biosynthetic process"/>
    <property type="evidence" value="ECO:0007669"/>
    <property type="project" value="TreeGrafter"/>
</dbReference>
<gene>
    <name evidence="4" type="ORF">G3M58_82395</name>
</gene>
<dbReference type="AlphaFoldDB" id="A0A6G3XT88"/>
<name>A0A6G3XT88_9ACTN</name>
<reference evidence="4" key="1">
    <citation type="submission" date="2020-01" db="EMBL/GenBank/DDBJ databases">
        <title>Insect and environment-associated Actinomycetes.</title>
        <authorList>
            <person name="Currrie C."/>
            <person name="Chevrette M."/>
            <person name="Carlson C."/>
            <person name="Stubbendieck R."/>
            <person name="Wendt-Pienkowski E."/>
        </authorList>
    </citation>
    <scope>NUCLEOTIDE SEQUENCE</scope>
    <source>
        <strain evidence="4">SID7499</strain>
    </source>
</reference>
<accession>A0A6G3XT88</accession>
<dbReference type="InterPro" id="IPR020841">
    <property type="entry name" value="PKS_Beta-ketoAc_synthase_dom"/>
</dbReference>
<keyword evidence="1" id="KW-0596">Phosphopantetheine</keyword>
<proteinExistence type="predicted"/>
<comment type="caution">
    <text evidence="4">The sequence shown here is derived from an EMBL/GenBank/DDBJ whole genome shotgun (WGS) entry which is preliminary data.</text>
</comment>
<organism evidence="4">
    <name type="scientific">Streptomyces sp. SID7499</name>
    <dbReference type="NCBI Taxonomy" id="2706086"/>
    <lineage>
        <taxon>Bacteria</taxon>
        <taxon>Bacillati</taxon>
        <taxon>Actinomycetota</taxon>
        <taxon>Actinomycetes</taxon>
        <taxon>Kitasatosporales</taxon>
        <taxon>Streptomycetaceae</taxon>
        <taxon>Streptomyces</taxon>
    </lineage>
</organism>
<evidence type="ECO:0000256" key="2">
    <source>
        <dbReference type="ARBA" id="ARBA00022553"/>
    </source>
</evidence>
<dbReference type="Gene3D" id="3.40.47.10">
    <property type="match status" value="1"/>
</dbReference>
<dbReference type="SMART" id="SM00825">
    <property type="entry name" value="PKS_KS"/>
    <property type="match status" value="1"/>
</dbReference>
<dbReference type="PROSITE" id="PS52004">
    <property type="entry name" value="KS3_2"/>
    <property type="match status" value="1"/>
</dbReference>
<dbReference type="GO" id="GO:0005737">
    <property type="term" value="C:cytoplasm"/>
    <property type="evidence" value="ECO:0007669"/>
    <property type="project" value="TreeGrafter"/>
</dbReference>
<dbReference type="GO" id="GO:0004312">
    <property type="term" value="F:fatty acid synthase activity"/>
    <property type="evidence" value="ECO:0007669"/>
    <property type="project" value="TreeGrafter"/>
</dbReference>
<dbReference type="PANTHER" id="PTHR43775">
    <property type="entry name" value="FATTY ACID SYNTHASE"/>
    <property type="match status" value="1"/>
</dbReference>
<dbReference type="InterPro" id="IPR050091">
    <property type="entry name" value="PKS_NRPS_Biosynth_Enz"/>
</dbReference>
<dbReference type="PANTHER" id="PTHR43775:SF37">
    <property type="entry name" value="SI:DKEY-61P9.11"/>
    <property type="match status" value="1"/>
</dbReference>
<dbReference type="Pfam" id="PF02801">
    <property type="entry name" value="Ketoacyl-synt_C"/>
    <property type="match status" value="1"/>
</dbReference>
<feature type="non-terminal residue" evidence="4">
    <location>
        <position position="125"/>
    </location>
</feature>
<sequence>AVLLKRLADALADGDHIHAVIKGTAINNDGDRKVGFAAPSVVGQAEVIVTARTLAGVDADSIGLIEAHGTGTPVGDPIEVAALTRAFVLDTDRTGFCALGSVKSNIGHLDAAAGIAGFIKAVLAL</sequence>